<organism evidence="4 5">
    <name type="scientific">Duganella phyllosphaerae</name>
    <dbReference type="NCBI Taxonomy" id="762836"/>
    <lineage>
        <taxon>Bacteria</taxon>
        <taxon>Pseudomonadati</taxon>
        <taxon>Pseudomonadota</taxon>
        <taxon>Betaproteobacteria</taxon>
        <taxon>Burkholderiales</taxon>
        <taxon>Oxalobacteraceae</taxon>
        <taxon>Telluria group</taxon>
        <taxon>Duganella</taxon>
    </lineage>
</organism>
<reference evidence="5" key="1">
    <citation type="journal article" date="2016" name="Front. Microbiol.">
        <title>Molecular Keys to the Janthinobacterium and Duganella spp. Interaction with the Plant Pathogen Fusarium graminearum.</title>
        <authorList>
            <person name="Haack F.S."/>
            <person name="Poehlein A."/>
            <person name="Kroger C."/>
            <person name="Voigt C.A."/>
            <person name="Piepenbring M."/>
            <person name="Bode H.B."/>
            <person name="Daniel R."/>
            <person name="Schafer W."/>
            <person name="Streit W.R."/>
        </authorList>
    </citation>
    <scope>NUCLEOTIDE SEQUENCE [LARGE SCALE GENOMIC DNA]</scope>
    <source>
        <strain evidence="5">T54</strain>
    </source>
</reference>
<gene>
    <name evidence="4" type="primary">mshD_1</name>
    <name evidence="4" type="ORF">DUPY_48610</name>
</gene>
<dbReference type="EMBL" id="LROM01000147">
    <property type="protein sequence ID" value="OEZ92602.1"/>
    <property type="molecule type" value="Genomic_DNA"/>
</dbReference>
<evidence type="ECO:0000259" key="3">
    <source>
        <dbReference type="PROSITE" id="PS51186"/>
    </source>
</evidence>
<dbReference type="EC" id="2.3.1.189" evidence="4"/>
<dbReference type="Pfam" id="PF00583">
    <property type="entry name" value="Acetyltransf_1"/>
    <property type="match status" value="1"/>
</dbReference>
<keyword evidence="5" id="KW-1185">Reference proteome</keyword>
<dbReference type="PROSITE" id="PS51186">
    <property type="entry name" value="GNAT"/>
    <property type="match status" value="1"/>
</dbReference>
<evidence type="ECO:0000313" key="4">
    <source>
        <dbReference type="EMBL" id="OEZ92602.1"/>
    </source>
</evidence>
<dbReference type="OrthoDB" id="9799092at2"/>
<accession>A0A1E7W8K7</accession>
<comment type="caution">
    <text evidence="4">The sequence shown here is derived from an EMBL/GenBank/DDBJ whole genome shotgun (WGS) entry which is preliminary data.</text>
</comment>
<feature type="domain" description="N-acetyltransferase" evidence="3">
    <location>
        <begin position="3"/>
        <end position="169"/>
    </location>
</feature>
<dbReference type="PANTHER" id="PTHR43877">
    <property type="entry name" value="AMINOALKYLPHOSPHONATE N-ACETYLTRANSFERASE-RELATED-RELATED"/>
    <property type="match status" value="1"/>
</dbReference>
<keyword evidence="2 4" id="KW-0012">Acyltransferase</keyword>
<dbReference type="InterPro" id="IPR016181">
    <property type="entry name" value="Acyl_CoA_acyltransferase"/>
</dbReference>
<dbReference type="Gene3D" id="3.40.630.30">
    <property type="match status" value="1"/>
</dbReference>
<sequence>MPIHIRRLTPADSAAFQSLRLSGLRETPNAFTSSYEEECNTPLSVTEAYFASEAGRNRFGAFDGDRLVGMVGVGREAQIKLRHKAFIRGMQVDMAYRGTGVGRQLMNQAMECIATMEGVTKVTLAVTVGNAAAIHLYESLGFKVYGREHCALIVDGVPYDDILMDKKLTNEKDESDLLSSVASSGFDQTI</sequence>
<evidence type="ECO:0000256" key="1">
    <source>
        <dbReference type="ARBA" id="ARBA00022679"/>
    </source>
</evidence>
<evidence type="ECO:0000256" key="2">
    <source>
        <dbReference type="ARBA" id="ARBA00023315"/>
    </source>
</evidence>
<dbReference type="RefSeq" id="WP_071651698.1">
    <property type="nucleotide sequence ID" value="NZ_LROM01000147.1"/>
</dbReference>
<keyword evidence="1 4" id="KW-0808">Transferase</keyword>
<dbReference type="AlphaFoldDB" id="A0A1E7W8K7"/>
<dbReference type="GO" id="GO:0035447">
    <property type="term" value="F:mycothiol synthase activity"/>
    <property type="evidence" value="ECO:0007669"/>
    <property type="project" value="UniProtKB-EC"/>
</dbReference>
<name>A0A1E7W8K7_9BURK</name>
<dbReference type="Proteomes" id="UP000175989">
    <property type="component" value="Unassembled WGS sequence"/>
</dbReference>
<dbReference type="CDD" id="cd04301">
    <property type="entry name" value="NAT_SF"/>
    <property type="match status" value="1"/>
</dbReference>
<protein>
    <submittedName>
        <fullName evidence="4">Mycothiol acetyltransferase</fullName>
        <ecNumber evidence="4">2.3.1.189</ecNumber>
    </submittedName>
</protein>
<evidence type="ECO:0000313" key="5">
    <source>
        <dbReference type="Proteomes" id="UP000175989"/>
    </source>
</evidence>
<dbReference type="SUPFAM" id="SSF55729">
    <property type="entry name" value="Acyl-CoA N-acyltransferases (Nat)"/>
    <property type="match status" value="1"/>
</dbReference>
<dbReference type="InterPro" id="IPR050832">
    <property type="entry name" value="Bact_Acetyltransf"/>
</dbReference>
<proteinExistence type="predicted"/>
<dbReference type="PATRIC" id="fig|762836.4.peg.5002"/>
<dbReference type="InterPro" id="IPR000182">
    <property type="entry name" value="GNAT_dom"/>
</dbReference>